<feature type="region of interest" description="Disordered" evidence="1">
    <location>
        <begin position="1"/>
        <end position="27"/>
    </location>
</feature>
<accession>B9Y8C0</accession>
<protein>
    <submittedName>
        <fullName evidence="3">Uncharacterized protein</fullName>
    </submittedName>
</protein>
<keyword evidence="2" id="KW-0472">Membrane</keyword>
<dbReference type="STRING" id="545696.HOLDEFILI_02067"/>
<sequence length="62" mass="6926">MLDLNCPRKGCEEMGKSKGKRKRSTPNDQDQISLIIEIVKLITAIISLIGVLLPFLKEIGLF</sequence>
<feature type="transmembrane region" description="Helical" evidence="2">
    <location>
        <begin position="32"/>
        <end position="56"/>
    </location>
</feature>
<proteinExistence type="predicted"/>
<dbReference type="AlphaFoldDB" id="B9Y8C0"/>
<reference evidence="3 4" key="2">
    <citation type="submission" date="2009-02" db="EMBL/GenBank/DDBJ databases">
        <title>Draft genome sequence of Holdemania filiformis DSM 12042.</title>
        <authorList>
            <person name="Sudarsanam P."/>
            <person name="Ley R."/>
            <person name="Guruge J."/>
            <person name="Turnbaugh P.J."/>
            <person name="Mahowald M."/>
            <person name="Liep D."/>
            <person name="Gordon J."/>
        </authorList>
    </citation>
    <scope>NUCLEOTIDE SEQUENCE [LARGE SCALE GENOMIC DNA]</scope>
    <source>
        <strain evidence="3 4">DSM 12042</strain>
    </source>
</reference>
<gene>
    <name evidence="3" type="ORF">HOLDEFILI_02067</name>
</gene>
<dbReference type="Proteomes" id="UP000005950">
    <property type="component" value="Unassembled WGS sequence"/>
</dbReference>
<dbReference type="HOGENOM" id="CLU_2898088_0_0_9"/>
<comment type="caution">
    <text evidence="3">The sequence shown here is derived from an EMBL/GenBank/DDBJ whole genome shotgun (WGS) entry which is preliminary data.</text>
</comment>
<evidence type="ECO:0000313" key="3">
    <source>
        <dbReference type="EMBL" id="EEF67778.1"/>
    </source>
</evidence>
<evidence type="ECO:0000313" key="4">
    <source>
        <dbReference type="Proteomes" id="UP000005950"/>
    </source>
</evidence>
<organism evidence="3 4">
    <name type="scientific">Holdemania filiformis DSM 12042</name>
    <dbReference type="NCBI Taxonomy" id="545696"/>
    <lineage>
        <taxon>Bacteria</taxon>
        <taxon>Bacillati</taxon>
        <taxon>Bacillota</taxon>
        <taxon>Erysipelotrichia</taxon>
        <taxon>Erysipelotrichales</taxon>
        <taxon>Erysipelotrichaceae</taxon>
        <taxon>Holdemania</taxon>
    </lineage>
</organism>
<keyword evidence="2" id="KW-1133">Transmembrane helix</keyword>
<keyword evidence="2" id="KW-0812">Transmembrane</keyword>
<dbReference type="EMBL" id="ACCF01000117">
    <property type="protein sequence ID" value="EEF67778.1"/>
    <property type="molecule type" value="Genomic_DNA"/>
</dbReference>
<evidence type="ECO:0000256" key="2">
    <source>
        <dbReference type="SAM" id="Phobius"/>
    </source>
</evidence>
<evidence type="ECO:0000256" key="1">
    <source>
        <dbReference type="SAM" id="MobiDB-lite"/>
    </source>
</evidence>
<reference evidence="3 4" key="1">
    <citation type="submission" date="2008-12" db="EMBL/GenBank/DDBJ databases">
        <authorList>
            <person name="Fulton L."/>
            <person name="Clifton S."/>
            <person name="Fulton B."/>
            <person name="Xu J."/>
            <person name="Minx P."/>
            <person name="Pepin K.H."/>
            <person name="Johnson M."/>
            <person name="Bhonagiri V."/>
            <person name="Nash W.E."/>
            <person name="Mardis E.R."/>
            <person name="Wilson R.K."/>
        </authorList>
    </citation>
    <scope>NUCLEOTIDE SEQUENCE [LARGE SCALE GENOMIC DNA]</scope>
    <source>
        <strain evidence="3 4">DSM 12042</strain>
    </source>
</reference>
<name>B9Y8C0_9FIRM</name>